<dbReference type="InParanoid" id="A0A671G3P2"/>
<dbReference type="GO" id="GO:0003735">
    <property type="term" value="F:structural constituent of ribosome"/>
    <property type="evidence" value="ECO:0007669"/>
    <property type="project" value="InterPro"/>
</dbReference>
<dbReference type="InterPro" id="IPR021131">
    <property type="entry name" value="Ribosomal_uL15/eL18"/>
</dbReference>
<accession>A0A671G3P2</accession>
<dbReference type="Ensembl" id="ENSRFET00010033103.1">
    <property type="protein sequence ID" value="ENSRFEP00010030523.1"/>
    <property type="gene ID" value="ENSRFEG00010020221.1"/>
</dbReference>
<dbReference type="Gene3D" id="3.100.10.10">
    <property type="match status" value="1"/>
</dbReference>
<dbReference type="GeneTree" id="ENSGT00390000012976"/>
<comment type="subunit">
    <text evidence="2">Component of the large ribosomal subunit.</text>
</comment>
<evidence type="ECO:0000313" key="6">
    <source>
        <dbReference type="Ensembl" id="ENSRFEP00010030523.1"/>
    </source>
</evidence>
<sequence length="174" mass="19630">MEQLYRFLARGTNFTFNQVVIKRLFMSHTNWPPLFLSRMIRKMKLPGREGKTTLVVGTLTDDVHVQEGPKLKVHALHVSSRAWSGNLKPRGRSSPSTAYPGLPKGCGTVLLSGPHKGREVYRHFRKAPGTPHNDTKPYVRSKGRNFECARGRRASHGYKNPRACLVINKLLDAD</sequence>
<evidence type="ECO:0000313" key="7">
    <source>
        <dbReference type="Proteomes" id="UP000472240"/>
    </source>
</evidence>
<comment type="similarity">
    <text evidence="1">Belongs to the eukaryotic ribosomal protein eL18 family.</text>
</comment>
<dbReference type="GO" id="GO:0006412">
    <property type="term" value="P:translation"/>
    <property type="evidence" value="ECO:0007669"/>
    <property type="project" value="InterPro"/>
</dbReference>
<reference evidence="6" key="2">
    <citation type="submission" date="2025-09" db="UniProtKB">
        <authorList>
            <consortium name="Ensembl"/>
        </authorList>
    </citation>
    <scope>IDENTIFICATION</scope>
</reference>
<dbReference type="Pfam" id="PF17135">
    <property type="entry name" value="Ribosomal_L18"/>
    <property type="match status" value="1"/>
</dbReference>
<evidence type="ECO:0000256" key="4">
    <source>
        <dbReference type="ARBA" id="ARBA00023274"/>
    </source>
</evidence>
<evidence type="ECO:0000256" key="1">
    <source>
        <dbReference type="ARBA" id="ARBA00006815"/>
    </source>
</evidence>
<keyword evidence="7" id="KW-1185">Reference proteome</keyword>
<dbReference type="SUPFAM" id="SSF52080">
    <property type="entry name" value="Ribosomal proteins L15p and L18e"/>
    <property type="match status" value="1"/>
</dbReference>
<dbReference type="InterPro" id="IPR036227">
    <property type="entry name" value="Ribosomal_uL15/eL18_sf"/>
</dbReference>
<name>A0A671G3P2_RHIFE</name>
<feature type="domain" description="Large ribosomal subunit protein uL15/eL18" evidence="5">
    <location>
        <begin position="3"/>
        <end position="160"/>
    </location>
</feature>
<dbReference type="InterPro" id="IPR000039">
    <property type="entry name" value="Ribosomal_eL18"/>
</dbReference>
<keyword evidence="4" id="KW-0687">Ribonucleoprotein</keyword>
<evidence type="ECO:0000256" key="2">
    <source>
        <dbReference type="ARBA" id="ARBA00011133"/>
    </source>
</evidence>
<proteinExistence type="inferred from homology"/>
<keyword evidence="3" id="KW-0689">Ribosomal protein</keyword>
<dbReference type="GO" id="GO:0003723">
    <property type="term" value="F:RNA binding"/>
    <property type="evidence" value="ECO:0007669"/>
    <property type="project" value="TreeGrafter"/>
</dbReference>
<organism evidence="6 7">
    <name type="scientific">Rhinolophus ferrumequinum</name>
    <name type="common">Greater horseshoe bat</name>
    <dbReference type="NCBI Taxonomy" id="59479"/>
    <lineage>
        <taxon>Eukaryota</taxon>
        <taxon>Metazoa</taxon>
        <taxon>Chordata</taxon>
        <taxon>Craniata</taxon>
        <taxon>Vertebrata</taxon>
        <taxon>Euteleostomi</taxon>
        <taxon>Mammalia</taxon>
        <taxon>Eutheria</taxon>
        <taxon>Laurasiatheria</taxon>
        <taxon>Chiroptera</taxon>
        <taxon>Yinpterochiroptera</taxon>
        <taxon>Rhinolophoidea</taxon>
        <taxon>Rhinolophidae</taxon>
        <taxon>Rhinolophinae</taxon>
        <taxon>Rhinolophus</taxon>
    </lineage>
</organism>
<dbReference type="GO" id="GO:0022625">
    <property type="term" value="C:cytosolic large ribosomal subunit"/>
    <property type="evidence" value="ECO:0007669"/>
    <property type="project" value="TreeGrafter"/>
</dbReference>
<protein>
    <recommendedName>
        <fullName evidence="5">Large ribosomal subunit protein uL15/eL18 domain-containing protein</fullName>
    </recommendedName>
</protein>
<dbReference type="PANTHER" id="PTHR10934:SF2">
    <property type="entry name" value="LARGE RIBOSOMAL SUBUNIT PROTEIN EL18"/>
    <property type="match status" value="1"/>
</dbReference>
<dbReference type="PANTHER" id="PTHR10934">
    <property type="entry name" value="60S RIBOSOMAL PROTEIN L18"/>
    <property type="match status" value="1"/>
</dbReference>
<reference evidence="6" key="1">
    <citation type="submission" date="2025-08" db="UniProtKB">
        <authorList>
            <consortium name="Ensembl"/>
        </authorList>
    </citation>
    <scope>IDENTIFICATION</scope>
</reference>
<evidence type="ECO:0000259" key="5">
    <source>
        <dbReference type="Pfam" id="PF17135"/>
    </source>
</evidence>
<dbReference type="AlphaFoldDB" id="A0A671G3P2"/>
<evidence type="ECO:0000256" key="3">
    <source>
        <dbReference type="ARBA" id="ARBA00022980"/>
    </source>
</evidence>
<dbReference type="Proteomes" id="UP000472240">
    <property type="component" value="Unplaced"/>
</dbReference>